<comment type="catalytic activity">
    <reaction evidence="1">
        <text>[protein]-peptidylproline (omega=180) = [protein]-peptidylproline (omega=0)</text>
        <dbReference type="Rhea" id="RHEA:16237"/>
        <dbReference type="Rhea" id="RHEA-COMP:10747"/>
        <dbReference type="Rhea" id="RHEA-COMP:10748"/>
        <dbReference type="ChEBI" id="CHEBI:83833"/>
        <dbReference type="ChEBI" id="CHEBI:83834"/>
        <dbReference type="EC" id="5.2.1.8"/>
    </reaction>
</comment>
<dbReference type="SUPFAM" id="SSF50891">
    <property type="entry name" value="Cyclophilin-like"/>
    <property type="match status" value="1"/>
</dbReference>
<evidence type="ECO:0000256" key="4">
    <source>
        <dbReference type="ARBA" id="ARBA00023235"/>
    </source>
</evidence>
<dbReference type="PROSITE" id="PS50005">
    <property type="entry name" value="TPR"/>
    <property type="match status" value="2"/>
</dbReference>
<dbReference type="PANTHER" id="PTHR11071">
    <property type="entry name" value="PEPTIDYL-PROLYL CIS-TRANS ISOMERASE"/>
    <property type="match status" value="1"/>
</dbReference>
<proteinExistence type="predicted"/>
<protein>
    <recommendedName>
        <fullName evidence="2">peptidylprolyl isomerase</fullName>
        <ecNumber evidence="2">5.2.1.8</ecNumber>
    </recommendedName>
</protein>
<feature type="repeat" description="TPR" evidence="5">
    <location>
        <begin position="302"/>
        <end position="335"/>
    </location>
</feature>
<dbReference type="InterPro" id="IPR029000">
    <property type="entry name" value="Cyclophilin-like_dom_sf"/>
</dbReference>
<evidence type="ECO:0000256" key="3">
    <source>
        <dbReference type="ARBA" id="ARBA00023110"/>
    </source>
</evidence>
<dbReference type="InterPro" id="IPR019734">
    <property type="entry name" value="TPR_rpt"/>
</dbReference>
<dbReference type="SMART" id="SM00028">
    <property type="entry name" value="TPR"/>
    <property type="match status" value="3"/>
</dbReference>
<dbReference type="PROSITE" id="PS00170">
    <property type="entry name" value="CSA_PPIASE_1"/>
    <property type="match status" value="1"/>
</dbReference>
<evidence type="ECO:0000313" key="7">
    <source>
        <dbReference type="Proteomes" id="UP000694865"/>
    </source>
</evidence>
<reference evidence="8" key="1">
    <citation type="submission" date="2025-08" db="UniProtKB">
        <authorList>
            <consortium name="RefSeq"/>
        </authorList>
    </citation>
    <scope>IDENTIFICATION</scope>
    <source>
        <tissue evidence="8">Testes</tissue>
    </source>
</reference>
<feature type="domain" description="PPIase cyclophilin-type" evidence="6">
    <location>
        <begin position="11"/>
        <end position="174"/>
    </location>
</feature>
<keyword evidence="3" id="KW-0697">Rotamase</keyword>
<evidence type="ECO:0000256" key="5">
    <source>
        <dbReference type="PROSITE-ProRule" id="PRU00339"/>
    </source>
</evidence>
<dbReference type="Pfam" id="PF00160">
    <property type="entry name" value="Pro_isomerase"/>
    <property type="match status" value="1"/>
</dbReference>
<dbReference type="CDD" id="cd01926">
    <property type="entry name" value="cyclophilin_ABH_like"/>
    <property type="match status" value="1"/>
</dbReference>
<evidence type="ECO:0000259" key="6">
    <source>
        <dbReference type="PROSITE" id="PS50072"/>
    </source>
</evidence>
<sequence length="366" mass="40875">MAEEIQNPRCFFDVSIDGQKCGRMIFELFADVVPKTAENFRALCTGEKGVGASGVPLHYKQCTFHRIIKSFMIQGGDFTKHDGTGGESIYGEKFEDENFNIKHDIPGLLSCANAGPNTNGSQFFITTVPCPHLDGKHVVFGKLLKGIGVLRRLENVETVQDKPSIACIIEDCGEIPAGEDGVTCVDDGTGDTYADYPEDSDVGTKDLQKVMEVAEFIKQIGNKLFKEQSYEKAKDKYLKAIRYMEYLEDGKPTDLTAEQEEKVLGVVLPMYNNASFCCLKLNQHEQALENAEKALDVDPKSAKAYFRKAQALTAMNRHEDAMPQLLEAQKLQPSDKGIRNELMKVKNILEERKKKERAVYAKMFSS</sequence>
<accession>A0ABM0GP33</accession>
<evidence type="ECO:0000256" key="1">
    <source>
        <dbReference type="ARBA" id="ARBA00000971"/>
    </source>
</evidence>
<dbReference type="Pfam" id="PF14559">
    <property type="entry name" value="TPR_19"/>
    <property type="match status" value="1"/>
</dbReference>
<dbReference type="Gene3D" id="2.40.100.10">
    <property type="entry name" value="Cyclophilin-like"/>
    <property type="match status" value="1"/>
</dbReference>
<dbReference type="PRINTS" id="PR00153">
    <property type="entry name" value="CSAPPISMRASE"/>
</dbReference>
<dbReference type="RefSeq" id="XP_002734227.1">
    <property type="nucleotide sequence ID" value="XM_002734181.2"/>
</dbReference>
<evidence type="ECO:0000256" key="2">
    <source>
        <dbReference type="ARBA" id="ARBA00013194"/>
    </source>
</evidence>
<gene>
    <name evidence="8" type="primary">LOC100368125</name>
</gene>
<dbReference type="Proteomes" id="UP000694865">
    <property type="component" value="Unplaced"/>
</dbReference>
<dbReference type="InterPro" id="IPR020892">
    <property type="entry name" value="Cyclophilin-type_PPIase_CS"/>
</dbReference>
<organism evidence="7 8">
    <name type="scientific">Saccoglossus kowalevskii</name>
    <name type="common">Acorn worm</name>
    <dbReference type="NCBI Taxonomy" id="10224"/>
    <lineage>
        <taxon>Eukaryota</taxon>
        <taxon>Metazoa</taxon>
        <taxon>Hemichordata</taxon>
        <taxon>Enteropneusta</taxon>
        <taxon>Harrimaniidae</taxon>
        <taxon>Saccoglossus</taxon>
    </lineage>
</organism>
<keyword evidence="4" id="KW-0413">Isomerase</keyword>
<evidence type="ECO:0000313" key="8">
    <source>
        <dbReference type="RefSeq" id="XP_002734227.1"/>
    </source>
</evidence>
<dbReference type="PROSITE" id="PS50072">
    <property type="entry name" value="CSA_PPIASE_2"/>
    <property type="match status" value="1"/>
</dbReference>
<dbReference type="InterPro" id="IPR011990">
    <property type="entry name" value="TPR-like_helical_dom_sf"/>
</dbReference>
<name>A0ABM0GP33_SACKO</name>
<keyword evidence="5" id="KW-0802">TPR repeat</keyword>
<feature type="repeat" description="TPR" evidence="5">
    <location>
        <begin position="268"/>
        <end position="301"/>
    </location>
</feature>
<dbReference type="SUPFAM" id="SSF48452">
    <property type="entry name" value="TPR-like"/>
    <property type="match status" value="1"/>
</dbReference>
<keyword evidence="7" id="KW-1185">Reference proteome</keyword>
<dbReference type="GeneID" id="100368125"/>
<dbReference type="Gene3D" id="1.25.40.10">
    <property type="entry name" value="Tetratricopeptide repeat domain"/>
    <property type="match status" value="1"/>
</dbReference>
<dbReference type="EC" id="5.2.1.8" evidence="2"/>
<dbReference type="PANTHER" id="PTHR11071:SF561">
    <property type="entry name" value="PEPTIDYL-PROLYL CIS-TRANS ISOMERASE D-RELATED"/>
    <property type="match status" value="1"/>
</dbReference>
<dbReference type="InterPro" id="IPR002130">
    <property type="entry name" value="Cyclophilin-type_PPIase_dom"/>
</dbReference>